<keyword evidence="9" id="KW-0548">Nucleotidyltransferase</keyword>
<dbReference type="PANTHER" id="PTHR19136">
    <property type="entry name" value="MOLYBDENUM COFACTOR GUANYLYLTRANSFERASE"/>
    <property type="match status" value="1"/>
</dbReference>
<dbReference type="GO" id="GO:0005525">
    <property type="term" value="F:GTP binding"/>
    <property type="evidence" value="ECO:0007669"/>
    <property type="project" value="UniProtKB-KW"/>
</dbReference>
<keyword evidence="6" id="KW-0342">GTP-binding</keyword>
<keyword evidence="5" id="KW-0460">Magnesium</keyword>
<dbReference type="AlphaFoldDB" id="A0A9X4QM64"/>
<dbReference type="GO" id="GO:0016779">
    <property type="term" value="F:nucleotidyltransferase activity"/>
    <property type="evidence" value="ECO:0007669"/>
    <property type="project" value="UniProtKB-KW"/>
</dbReference>
<evidence type="ECO:0000256" key="5">
    <source>
        <dbReference type="ARBA" id="ARBA00022842"/>
    </source>
</evidence>
<dbReference type="EMBL" id="JAPDHZ010000002">
    <property type="protein sequence ID" value="MDG0790822.1"/>
    <property type="molecule type" value="Genomic_DNA"/>
</dbReference>
<evidence type="ECO:0000313" key="10">
    <source>
        <dbReference type="Proteomes" id="UP001153387"/>
    </source>
</evidence>
<dbReference type="Gene3D" id="3.90.550.10">
    <property type="entry name" value="Spore Coat Polysaccharide Biosynthesis Protein SpsA, Chain A"/>
    <property type="match status" value="1"/>
</dbReference>
<evidence type="ECO:0000256" key="4">
    <source>
        <dbReference type="ARBA" id="ARBA00022741"/>
    </source>
</evidence>
<dbReference type="CDD" id="cd02503">
    <property type="entry name" value="MobA"/>
    <property type="match status" value="1"/>
</dbReference>
<evidence type="ECO:0000256" key="3">
    <source>
        <dbReference type="ARBA" id="ARBA00022723"/>
    </source>
</evidence>
<keyword evidence="3" id="KW-0479">Metal-binding</keyword>
<keyword evidence="10" id="KW-1185">Reference proteome</keyword>
<dbReference type="SUPFAM" id="SSF53448">
    <property type="entry name" value="Nucleotide-diphospho-sugar transferases"/>
    <property type="match status" value="1"/>
</dbReference>
<feature type="domain" description="MobA-like NTP transferase" evidence="8">
    <location>
        <begin position="18"/>
        <end position="166"/>
    </location>
</feature>
<dbReference type="PANTHER" id="PTHR19136:SF81">
    <property type="entry name" value="MOLYBDENUM COFACTOR GUANYLYLTRANSFERASE"/>
    <property type="match status" value="1"/>
</dbReference>
<dbReference type="RefSeq" id="WP_277564615.1">
    <property type="nucleotide sequence ID" value="NZ_JAPDHZ010000002.1"/>
</dbReference>
<dbReference type="InterPro" id="IPR025877">
    <property type="entry name" value="MobA-like_NTP_Trfase"/>
</dbReference>
<keyword evidence="7" id="KW-0501">Molybdenum cofactor biosynthesis</keyword>
<dbReference type="Proteomes" id="UP001153387">
    <property type="component" value="Unassembled WGS sequence"/>
</dbReference>
<organism evidence="9 10">
    <name type="scientific">Cohnella ginsengisoli</name>
    <dbReference type="NCBI Taxonomy" id="425004"/>
    <lineage>
        <taxon>Bacteria</taxon>
        <taxon>Bacillati</taxon>
        <taxon>Bacillota</taxon>
        <taxon>Bacilli</taxon>
        <taxon>Bacillales</taxon>
        <taxon>Paenibacillaceae</taxon>
        <taxon>Cohnella</taxon>
    </lineage>
</organism>
<keyword evidence="4" id="KW-0547">Nucleotide-binding</keyword>
<protein>
    <submittedName>
        <fullName evidence="9">Molybdenum cofactor guanylyltransferase</fullName>
    </submittedName>
</protein>
<dbReference type="InterPro" id="IPR029044">
    <property type="entry name" value="Nucleotide-diphossugar_trans"/>
</dbReference>
<keyword evidence="2" id="KW-0808">Transferase</keyword>
<proteinExistence type="predicted"/>
<dbReference type="GO" id="GO:0046872">
    <property type="term" value="F:metal ion binding"/>
    <property type="evidence" value="ECO:0007669"/>
    <property type="project" value="UniProtKB-KW"/>
</dbReference>
<dbReference type="InterPro" id="IPR013482">
    <property type="entry name" value="Molybde_CF_guanTrfase"/>
</dbReference>
<keyword evidence="1" id="KW-0963">Cytoplasm</keyword>
<evidence type="ECO:0000256" key="6">
    <source>
        <dbReference type="ARBA" id="ARBA00023134"/>
    </source>
</evidence>
<accession>A0A9X4QM64</accession>
<name>A0A9X4QM64_9BACL</name>
<dbReference type="Pfam" id="PF12804">
    <property type="entry name" value="NTP_transf_3"/>
    <property type="match status" value="1"/>
</dbReference>
<evidence type="ECO:0000259" key="8">
    <source>
        <dbReference type="Pfam" id="PF12804"/>
    </source>
</evidence>
<sequence>MRSIEKGDHDMSTVSVTGAILAGGPKSLLGGTLKALLPLQEEAVIVRQVREMRKLCKEVIVVTDTPKPFFDVLDSSVRIITDFFPGRGPLGGMHSALRLARNPLVWIVGSDMPFVSAEEARRLMTGLSDGVQAVIPIVGERPVPLHGLYDSRCSESVAALLTAGGESMESLLGRVPWLGVPAESDAGENASGFSFEIRCESDYERARSLLHIARSTG</sequence>
<reference evidence="9 10" key="1">
    <citation type="submission" date="2022-10" db="EMBL/GenBank/DDBJ databases">
        <title>Comparative genomic analysis of Cohnella hashimotonis sp. nov., isolated from the International Space Station.</title>
        <authorList>
            <person name="Simpson A."/>
            <person name="Venkateswaran K."/>
        </authorList>
    </citation>
    <scope>NUCLEOTIDE SEQUENCE [LARGE SCALE GENOMIC DNA]</scope>
    <source>
        <strain evidence="9 10">DSM 18997</strain>
    </source>
</reference>
<evidence type="ECO:0000256" key="1">
    <source>
        <dbReference type="ARBA" id="ARBA00022490"/>
    </source>
</evidence>
<gene>
    <name evidence="9" type="ORF">OMP38_08080</name>
</gene>
<dbReference type="GO" id="GO:0006777">
    <property type="term" value="P:Mo-molybdopterin cofactor biosynthetic process"/>
    <property type="evidence" value="ECO:0007669"/>
    <property type="project" value="UniProtKB-KW"/>
</dbReference>
<evidence type="ECO:0000313" key="9">
    <source>
        <dbReference type="EMBL" id="MDG0790822.1"/>
    </source>
</evidence>
<evidence type="ECO:0000256" key="2">
    <source>
        <dbReference type="ARBA" id="ARBA00022679"/>
    </source>
</evidence>
<comment type="caution">
    <text evidence="9">The sequence shown here is derived from an EMBL/GenBank/DDBJ whole genome shotgun (WGS) entry which is preliminary data.</text>
</comment>
<evidence type="ECO:0000256" key="7">
    <source>
        <dbReference type="ARBA" id="ARBA00023150"/>
    </source>
</evidence>